<reference evidence="2" key="1">
    <citation type="submission" date="2021-11" db="EMBL/GenBank/DDBJ databases">
        <title>BS-T2-15 a new species belonging to the Comamonadaceae family isolated from the soil of a French oak forest.</title>
        <authorList>
            <person name="Mieszkin S."/>
            <person name="Alain K."/>
        </authorList>
    </citation>
    <scope>NUCLEOTIDE SEQUENCE</scope>
    <source>
        <strain evidence="2">BS-T2-15</strain>
    </source>
</reference>
<evidence type="ECO:0000313" key="3">
    <source>
        <dbReference type="Proteomes" id="UP001139353"/>
    </source>
</evidence>
<comment type="caution">
    <text evidence="2">The sequence shown here is derived from an EMBL/GenBank/DDBJ whole genome shotgun (WGS) entry which is preliminary data.</text>
</comment>
<dbReference type="Pfam" id="PF00583">
    <property type="entry name" value="Acetyltransf_1"/>
    <property type="match status" value="1"/>
</dbReference>
<accession>A0A9X1YI23</accession>
<protein>
    <submittedName>
        <fullName evidence="2">GNAT family N-acetyltransferase</fullName>
    </submittedName>
</protein>
<dbReference type="EMBL" id="JAJLJH010000001">
    <property type="protein sequence ID" value="MCK9685270.1"/>
    <property type="molecule type" value="Genomic_DNA"/>
</dbReference>
<evidence type="ECO:0000259" key="1">
    <source>
        <dbReference type="PROSITE" id="PS51186"/>
    </source>
</evidence>
<keyword evidence="3" id="KW-1185">Reference proteome</keyword>
<dbReference type="InterPro" id="IPR000182">
    <property type="entry name" value="GNAT_dom"/>
</dbReference>
<evidence type="ECO:0000313" key="2">
    <source>
        <dbReference type="EMBL" id="MCK9685270.1"/>
    </source>
</evidence>
<dbReference type="InterPro" id="IPR016181">
    <property type="entry name" value="Acyl_CoA_acyltransferase"/>
</dbReference>
<feature type="domain" description="N-acetyltransferase" evidence="1">
    <location>
        <begin position="17"/>
        <end position="182"/>
    </location>
</feature>
<name>A0A9X1YI23_9BURK</name>
<dbReference type="GO" id="GO:0016747">
    <property type="term" value="F:acyltransferase activity, transferring groups other than amino-acyl groups"/>
    <property type="evidence" value="ECO:0007669"/>
    <property type="project" value="InterPro"/>
</dbReference>
<proteinExistence type="predicted"/>
<dbReference type="CDD" id="cd04301">
    <property type="entry name" value="NAT_SF"/>
    <property type="match status" value="1"/>
</dbReference>
<dbReference type="AlphaFoldDB" id="A0A9X1YI23"/>
<dbReference type="Proteomes" id="UP001139353">
    <property type="component" value="Unassembled WGS sequence"/>
</dbReference>
<dbReference type="SUPFAM" id="SSF55729">
    <property type="entry name" value="Acyl-CoA N-acyltransferases (Nat)"/>
    <property type="match status" value="1"/>
</dbReference>
<sequence length="184" mass="19161">MLDSSFQDATAAAVLAPRIHLASAADVPFIVDAIVAGSRDGHFGCDCTRPDVLQGLWHQVQAVVSDGVTPLPGARNGAGGRAFVVQAGRATAGFAMLVEDTPGSWRESIELFAMTVHPSFRGAGLGRHLLTSLVRDAQSAHVYARVAFASTAMSGLLKSCGFALGARSGHGTVTLEYRRDAARG</sequence>
<dbReference type="RefSeq" id="WP_275681278.1">
    <property type="nucleotide sequence ID" value="NZ_JAJLJH010000001.1"/>
</dbReference>
<organism evidence="2 3">
    <name type="scientific">Scleromatobacter humisilvae</name>
    <dbReference type="NCBI Taxonomy" id="2897159"/>
    <lineage>
        <taxon>Bacteria</taxon>
        <taxon>Pseudomonadati</taxon>
        <taxon>Pseudomonadota</taxon>
        <taxon>Betaproteobacteria</taxon>
        <taxon>Burkholderiales</taxon>
        <taxon>Sphaerotilaceae</taxon>
        <taxon>Scleromatobacter</taxon>
    </lineage>
</organism>
<dbReference type="Gene3D" id="3.40.630.30">
    <property type="match status" value="1"/>
</dbReference>
<dbReference type="PROSITE" id="PS51186">
    <property type="entry name" value="GNAT"/>
    <property type="match status" value="1"/>
</dbReference>
<gene>
    <name evidence="2" type="ORF">LPC04_06030</name>
</gene>